<dbReference type="Proteomes" id="UP001467690">
    <property type="component" value="Unassembled WGS sequence"/>
</dbReference>
<dbReference type="InterPro" id="IPR002771">
    <property type="entry name" value="Multi_antbiot-R_MarC"/>
</dbReference>
<evidence type="ECO:0000256" key="5">
    <source>
        <dbReference type="ARBA" id="ARBA00022989"/>
    </source>
</evidence>
<evidence type="ECO:0000313" key="9">
    <source>
        <dbReference type="Proteomes" id="UP001467690"/>
    </source>
</evidence>
<evidence type="ECO:0000256" key="3">
    <source>
        <dbReference type="ARBA" id="ARBA00022475"/>
    </source>
</evidence>
<sequence>MDSIIHKFVLLWAVIDPIGTIPVFIGVTAAIKTTAEKNKIAIKAVIIASLVLIFFVVLGEILLDAMDIPLPAFQVAGGVVLFLFALTMIFGDSKPEQEVGMIDKADNAAVFPLAIPSIASPGAMMAAVLLTDNHRYSLLDQTITTGIILLILLVTLLLMLAANRISSVIGDTGANVISRVMGLILSAVAMNAVMSGLHQYYSVSTG</sequence>
<comment type="caution">
    <text evidence="8">The sequence shown here is derived from an EMBL/GenBank/DDBJ whole genome shotgun (WGS) entry which is preliminary data.</text>
</comment>
<evidence type="ECO:0000313" key="8">
    <source>
        <dbReference type="EMBL" id="MER2490513.1"/>
    </source>
</evidence>
<reference evidence="8 9" key="1">
    <citation type="submission" date="2024-06" db="EMBL/GenBank/DDBJ databases">
        <authorList>
            <person name="Chen R.Y."/>
        </authorList>
    </citation>
    <scope>NUCLEOTIDE SEQUENCE [LARGE SCALE GENOMIC DNA]</scope>
    <source>
        <strain evidence="8 9">D2</strain>
    </source>
</reference>
<feature type="transmembrane region" description="Helical" evidence="7">
    <location>
        <begin position="12"/>
        <end position="31"/>
    </location>
</feature>
<dbReference type="Pfam" id="PF01914">
    <property type="entry name" value="MarC"/>
    <property type="match status" value="1"/>
</dbReference>
<evidence type="ECO:0000256" key="6">
    <source>
        <dbReference type="ARBA" id="ARBA00023136"/>
    </source>
</evidence>
<comment type="subcellular location">
    <subcellularLocation>
        <location evidence="1 7">Cell membrane</location>
        <topology evidence="1 7">Multi-pass membrane protein</topology>
    </subcellularLocation>
</comment>
<feature type="transmembrane region" description="Helical" evidence="7">
    <location>
        <begin position="40"/>
        <end position="62"/>
    </location>
</feature>
<evidence type="ECO:0000256" key="1">
    <source>
        <dbReference type="ARBA" id="ARBA00004651"/>
    </source>
</evidence>
<evidence type="ECO:0000256" key="7">
    <source>
        <dbReference type="RuleBase" id="RU362048"/>
    </source>
</evidence>
<dbReference type="NCBIfam" id="TIGR00427">
    <property type="entry name" value="NAAT family transporter"/>
    <property type="match status" value="1"/>
</dbReference>
<comment type="similarity">
    <text evidence="2 7">Belongs to the UPF0056 (MarC) family.</text>
</comment>
<feature type="transmembrane region" description="Helical" evidence="7">
    <location>
        <begin position="183"/>
        <end position="201"/>
    </location>
</feature>
<feature type="transmembrane region" description="Helical" evidence="7">
    <location>
        <begin position="110"/>
        <end position="130"/>
    </location>
</feature>
<keyword evidence="6 7" id="KW-0472">Membrane</keyword>
<gene>
    <name evidence="8" type="ORF">ABS311_01265</name>
</gene>
<protein>
    <recommendedName>
        <fullName evidence="7">UPF0056 membrane protein</fullName>
    </recommendedName>
</protein>
<evidence type="ECO:0000256" key="4">
    <source>
        <dbReference type="ARBA" id="ARBA00022692"/>
    </source>
</evidence>
<feature type="transmembrane region" description="Helical" evidence="7">
    <location>
        <begin position="142"/>
        <end position="162"/>
    </location>
</feature>
<feature type="transmembrane region" description="Helical" evidence="7">
    <location>
        <begin position="68"/>
        <end position="90"/>
    </location>
</feature>
<dbReference type="PANTHER" id="PTHR33508">
    <property type="entry name" value="UPF0056 MEMBRANE PROTEIN YHCE"/>
    <property type="match status" value="1"/>
</dbReference>
<keyword evidence="5 7" id="KW-1133">Transmembrane helix</keyword>
<accession>A0ABV1RC67</accession>
<organism evidence="8 9">
    <name type="scientific">Catenovulum sediminis</name>
    <dbReference type="NCBI Taxonomy" id="1740262"/>
    <lineage>
        <taxon>Bacteria</taxon>
        <taxon>Pseudomonadati</taxon>
        <taxon>Pseudomonadota</taxon>
        <taxon>Gammaproteobacteria</taxon>
        <taxon>Alteromonadales</taxon>
        <taxon>Alteromonadaceae</taxon>
        <taxon>Catenovulum</taxon>
    </lineage>
</organism>
<keyword evidence="4 7" id="KW-0812">Transmembrane</keyword>
<keyword evidence="9" id="KW-1185">Reference proteome</keyword>
<dbReference type="RefSeq" id="WP_143869985.1">
    <property type="nucleotide sequence ID" value="NZ_CP041660.1"/>
</dbReference>
<name>A0ABV1RC67_9ALTE</name>
<dbReference type="PANTHER" id="PTHR33508:SF1">
    <property type="entry name" value="UPF0056 MEMBRANE PROTEIN YHCE"/>
    <property type="match status" value="1"/>
</dbReference>
<proteinExistence type="inferred from homology"/>
<evidence type="ECO:0000256" key="2">
    <source>
        <dbReference type="ARBA" id="ARBA00009784"/>
    </source>
</evidence>
<keyword evidence="3" id="KW-1003">Cell membrane</keyword>
<dbReference type="EMBL" id="JBELOE010000059">
    <property type="protein sequence ID" value="MER2490513.1"/>
    <property type="molecule type" value="Genomic_DNA"/>
</dbReference>